<comment type="caution">
    <text evidence="1">The sequence shown here is derived from an EMBL/GenBank/DDBJ whole genome shotgun (WGS) entry which is preliminary data.</text>
</comment>
<gene>
    <name evidence="1" type="ORF">S06H3_11429</name>
</gene>
<feature type="non-terminal residue" evidence="1">
    <location>
        <position position="1"/>
    </location>
</feature>
<name>X1MCT6_9ZZZZ</name>
<feature type="non-terminal residue" evidence="1">
    <location>
        <position position="199"/>
    </location>
</feature>
<sequence length="199" mass="22516">RLAQNKTLASEGASQYGVHFDATSTPNQYILFKGTDYASRATSSDEIYKLPKTVEISEIDLWGGTEVVFERVTGYTSTTDQFGKISLELKNDPSKTKTIYIESSSQVGLTSPSTLSDENRIKDSRHIHLDYSRQIVTSTESLTLTFDTVLTKEIPFADYLKNGHFFWEDEVDVEGEIQKLKIHTHRLNNPDTQFSIHRG</sequence>
<dbReference type="AlphaFoldDB" id="X1MCT6"/>
<reference evidence="1" key="1">
    <citation type="journal article" date="2014" name="Front. Microbiol.">
        <title>High frequency of phylogenetically diverse reductive dehalogenase-homologous genes in deep subseafloor sedimentary metagenomes.</title>
        <authorList>
            <person name="Kawai M."/>
            <person name="Futagami T."/>
            <person name="Toyoda A."/>
            <person name="Takaki Y."/>
            <person name="Nishi S."/>
            <person name="Hori S."/>
            <person name="Arai W."/>
            <person name="Tsubouchi T."/>
            <person name="Morono Y."/>
            <person name="Uchiyama I."/>
            <person name="Ito T."/>
            <person name="Fujiyama A."/>
            <person name="Inagaki F."/>
            <person name="Takami H."/>
        </authorList>
    </citation>
    <scope>NUCLEOTIDE SEQUENCE</scope>
    <source>
        <strain evidence="1">Expedition CK06-06</strain>
    </source>
</reference>
<dbReference type="EMBL" id="BARV01005531">
    <property type="protein sequence ID" value="GAI15911.1"/>
    <property type="molecule type" value="Genomic_DNA"/>
</dbReference>
<organism evidence="1">
    <name type="scientific">marine sediment metagenome</name>
    <dbReference type="NCBI Taxonomy" id="412755"/>
    <lineage>
        <taxon>unclassified sequences</taxon>
        <taxon>metagenomes</taxon>
        <taxon>ecological metagenomes</taxon>
    </lineage>
</organism>
<proteinExistence type="predicted"/>
<evidence type="ECO:0000313" key="1">
    <source>
        <dbReference type="EMBL" id="GAI15911.1"/>
    </source>
</evidence>
<protein>
    <submittedName>
        <fullName evidence="1">Uncharacterized protein</fullName>
    </submittedName>
</protein>
<accession>X1MCT6</accession>